<proteinExistence type="predicted"/>
<dbReference type="Proteomes" id="UP001139646">
    <property type="component" value="Unassembled WGS sequence"/>
</dbReference>
<evidence type="ECO:0000313" key="2">
    <source>
        <dbReference type="Proteomes" id="UP001139646"/>
    </source>
</evidence>
<accession>A0ABS9X1I2</accession>
<dbReference type="EMBL" id="JAKKSL010000002">
    <property type="protein sequence ID" value="MCI2284093.1"/>
    <property type="molecule type" value="Genomic_DNA"/>
</dbReference>
<dbReference type="Pfam" id="PF11306">
    <property type="entry name" value="DUF3108"/>
    <property type="match status" value="1"/>
</dbReference>
<dbReference type="InterPro" id="IPR021457">
    <property type="entry name" value="DUF3108"/>
</dbReference>
<sequence length="225" mass="26322">MENNHFRTFTAHYSILHKSDVVGTAVRQLSYQEDGSINYHYETQVEWLIFSQTRSETSILSINNNQVTPQHYTYNREGAGKDKHYEWAYHAEDNTAQDLGRKRKIAPLDFSHNLQDKLSYHLQHRLNLIADATQKQYVYSVVNTSGTVSDHVYQYDTEEELILPYGLVKTIRFKREVKEKERVTYAWFAPELNYLLVKLYQVKGGNSQFEAQLSSIEMNDDATLK</sequence>
<organism evidence="1 2">
    <name type="scientific">Colwellia maritima</name>
    <dbReference type="NCBI Taxonomy" id="2912588"/>
    <lineage>
        <taxon>Bacteria</taxon>
        <taxon>Pseudomonadati</taxon>
        <taxon>Pseudomonadota</taxon>
        <taxon>Gammaproteobacteria</taxon>
        <taxon>Alteromonadales</taxon>
        <taxon>Colwelliaceae</taxon>
        <taxon>Colwellia</taxon>
    </lineage>
</organism>
<name>A0ABS9X1I2_9GAMM</name>
<dbReference type="RefSeq" id="WP_242286555.1">
    <property type="nucleotide sequence ID" value="NZ_JAKKSL010000002.1"/>
</dbReference>
<evidence type="ECO:0000313" key="1">
    <source>
        <dbReference type="EMBL" id="MCI2284093.1"/>
    </source>
</evidence>
<protein>
    <submittedName>
        <fullName evidence="1">DUF3108 domain-containing protein</fullName>
    </submittedName>
</protein>
<reference evidence="1" key="1">
    <citation type="submission" date="2022-01" db="EMBL/GenBank/DDBJ databases">
        <title>Colwellia maritima, isolated from seawater.</title>
        <authorList>
            <person name="Kristyanto S."/>
            <person name="Jung J."/>
            <person name="Jeon C.O."/>
        </authorList>
    </citation>
    <scope>NUCLEOTIDE SEQUENCE</scope>
    <source>
        <strain evidence="1">MSW7</strain>
    </source>
</reference>
<gene>
    <name evidence="1" type="ORF">L3081_12750</name>
</gene>
<comment type="caution">
    <text evidence="1">The sequence shown here is derived from an EMBL/GenBank/DDBJ whole genome shotgun (WGS) entry which is preliminary data.</text>
</comment>
<keyword evidence="2" id="KW-1185">Reference proteome</keyword>